<dbReference type="InterPro" id="IPR014509">
    <property type="entry name" value="YjdF-like"/>
</dbReference>
<dbReference type="Proteomes" id="UP000178413">
    <property type="component" value="Unassembled WGS sequence"/>
</dbReference>
<keyword evidence="1" id="KW-1133">Transmembrane helix</keyword>
<dbReference type="EMBL" id="MHRM01000002">
    <property type="protein sequence ID" value="OHA24544.1"/>
    <property type="molecule type" value="Genomic_DNA"/>
</dbReference>
<evidence type="ECO:0000256" key="1">
    <source>
        <dbReference type="SAM" id="Phobius"/>
    </source>
</evidence>
<gene>
    <name evidence="2" type="ORF">A3D50_01725</name>
</gene>
<keyword evidence="1" id="KW-0812">Transmembrane</keyword>
<comment type="caution">
    <text evidence="2">The sequence shown here is derived from an EMBL/GenBank/DDBJ whole genome shotgun (WGS) entry which is preliminary data.</text>
</comment>
<keyword evidence="1" id="KW-0472">Membrane</keyword>
<evidence type="ECO:0000313" key="2">
    <source>
        <dbReference type="EMBL" id="OHA24544.1"/>
    </source>
</evidence>
<reference evidence="2 3" key="1">
    <citation type="journal article" date="2016" name="Nat. Commun.">
        <title>Thousands of microbial genomes shed light on interconnected biogeochemical processes in an aquifer system.</title>
        <authorList>
            <person name="Anantharaman K."/>
            <person name="Brown C.T."/>
            <person name="Hug L.A."/>
            <person name="Sharon I."/>
            <person name="Castelle C.J."/>
            <person name="Probst A.J."/>
            <person name="Thomas B.C."/>
            <person name="Singh A."/>
            <person name="Wilkins M.J."/>
            <person name="Karaoz U."/>
            <person name="Brodie E.L."/>
            <person name="Williams K.H."/>
            <person name="Hubbard S.S."/>
            <person name="Banfield J.F."/>
        </authorList>
    </citation>
    <scope>NUCLEOTIDE SEQUENCE [LARGE SCALE GENOMIC DNA]</scope>
</reference>
<accession>A0A1G2MLB8</accession>
<evidence type="ECO:0000313" key="3">
    <source>
        <dbReference type="Proteomes" id="UP000178413"/>
    </source>
</evidence>
<organism evidence="2 3">
    <name type="scientific">Candidatus Taylorbacteria bacterium RIFCSPHIGHO2_02_FULL_44_12</name>
    <dbReference type="NCBI Taxonomy" id="1802308"/>
    <lineage>
        <taxon>Bacteria</taxon>
        <taxon>Candidatus Tayloriibacteriota</taxon>
    </lineage>
</organism>
<feature type="transmembrane region" description="Helical" evidence="1">
    <location>
        <begin position="5"/>
        <end position="28"/>
    </location>
</feature>
<protein>
    <recommendedName>
        <fullName evidence="4">VanZ-like domain-containing protein</fullName>
    </recommendedName>
</protein>
<feature type="transmembrane region" description="Helical" evidence="1">
    <location>
        <begin position="34"/>
        <end position="52"/>
    </location>
</feature>
<dbReference type="Pfam" id="PF09997">
    <property type="entry name" value="DUF2238"/>
    <property type="match status" value="1"/>
</dbReference>
<dbReference type="AlphaFoldDB" id="A0A1G2MLB8"/>
<sequence length="137" mass="15707">MRSYILALVILGIVYFIHISGISGWYVWYPWLDIVAHGLAGIGIGFFVLGLMRSLIPKIKRPGLYVILGVLAFGLAWELFEIFYDIAKYPLWTRLYFLDTAKDLFMDLVGGSLVAWFLSFLRSADWQRESRVLPPIS</sequence>
<dbReference type="STRING" id="1802308.A3D50_01725"/>
<proteinExistence type="predicted"/>
<name>A0A1G2MLB8_9BACT</name>
<feature type="transmembrane region" description="Helical" evidence="1">
    <location>
        <begin position="104"/>
        <end position="121"/>
    </location>
</feature>
<feature type="transmembrane region" description="Helical" evidence="1">
    <location>
        <begin position="64"/>
        <end position="84"/>
    </location>
</feature>
<evidence type="ECO:0008006" key="4">
    <source>
        <dbReference type="Google" id="ProtNLM"/>
    </source>
</evidence>